<dbReference type="InterPro" id="IPR029032">
    <property type="entry name" value="AhpD-like"/>
</dbReference>
<evidence type="ECO:0000313" key="4">
    <source>
        <dbReference type="Proteomes" id="UP000243807"/>
    </source>
</evidence>
<dbReference type="Pfam" id="PF02627">
    <property type="entry name" value="CMD"/>
    <property type="match status" value="1"/>
</dbReference>
<dbReference type="Gene3D" id="1.20.1290.10">
    <property type="entry name" value="AhpD-like"/>
    <property type="match status" value="1"/>
</dbReference>
<gene>
    <name evidence="3" type="ORF">BW247_07535</name>
</gene>
<keyword evidence="4" id="KW-1185">Reference proteome</keyword>
<dbReference type="Proteomes" id="UP000243807">
    <property type="component" value="Chromosome"/>
</dbReference>
<reference evidence="3 4" key="1">
    <citation type="submission" date="2017-01" db="EMBL/GenBank/DDBJ databases">
        <title>Draft sequence of Acidihalobacter ferrooxidans strain DSM 14175 (strain V8).</title>
        <authorList>
            <person name="Khaleque H.N."/>
            <person name="Ramsay J.P."/>
            <person name="Murphy R.J.T."/>
            <person name="Kaksonen A.H."/>
            <person name="Boxall N.J."/>
            <person name="Watkin E.L.J."/>
        </authorList>
    </citation>
    <scope>NUCLEOTIDE SEQUENCE [LARGE SCALE GENOMIC DNA]</scope>
    <source>
        <strain evidence="3 4">V8</strain>
    </source>
</reference>
<keyword evidence="1" id="KW-1133">Transmembrane helix</keyword>
<keyword evidence="1" id="KW-0812">Transmembrane</keyword>
<sequence length="191" mass="22119">MRRRFAKRIYTARPFFYDMAFLMARLPRAIVAIRNPDITRAFIEKIMMVITAVNGCVYCEWFHARQASSCGMTAREISNLFNLQFHAEATDFELPALLYAQHYAETDRHPDAEMTHNLDAFYGAPTANTIRLFIRMIYFGNLVGNTWDAVLHRLRGRPAAGSSLTFEAVFTLLVGWAMVPVMLLMWFDRRH</sequence>
<feature type="transmembrane region" description="Helical" evidence="1">
    <location>
        <begin position="164"/>
        <end position="187"/>
    </location>
</feature>
<dbReference type="KEGG" id="afy:BW247_07535"/>
<dbReference type="STRING" id="1765967.BW247_07535"/>
<evidence type="ECO:0000259" key="2">
    <source>
        <dbReference type="Pfam" id="PF02627"/>
    </source>
</evidence>
<accession>A0A1P8UGQ6</accession>
<evidence type="ECO:0000313" key="3">
    <source>
        <dbReference type="EMBL" id="APZ42961.1"/>
    </source>
</evidence>
<name>A0A1P8UGQ6_9GAMM</name>
<feature type="domain" description="Carboxymuconolactone decarboxylase-like" evidence="2">
    <location>
        <begin position="25"/>
        <end position="82"/>
    </location>
</feature>
<organism evidence="3 4">
    <name type="scientific">Acidihalobacter ferrooxydans</name>
    <dbReference type="NCBI Taxonomy" id="1765967"/>
    <lineage>
        <taxon>Bacteria</taxon>
        <taxon>Pseudomonadati</taxon>
        <taxon>Pseudomonadota</taxon>
        <taxon>Gammaproteobacteria</taxon>
        <taxon>Chromatiales</taxon>
        <taxon>Ectothiorhodospiraceae</taxon>
        <taxon>Acidihalobacter</taxon>
    </lineage>
</organism>
<dbReference type="InterPro" id="IPR003779">
    <property type="entry name" value="CMD-like"/>
</dbReference>
<dbReference type="EMBL" id="CP019434">
    <property type="protein sequence ID" value="APZ42961.1"/>
    <property type="molecule type" value="Genomic_DNA"/>
</dbReference>
<proteinExistence type="predicted"/>
<keyword evidence="1" id="KW-0472">Membrane</keyword>
<dbReference type="GO" id="GO:0051920">
    <property type="term" value="F:peroxiredoxin activity"/>
    <property type="evidence" value="ECO:0007669"/>
    <property type="project" value="InterPro"/>
</dbReference>
<dbReference type="SUPFAM" id="SSF69118">
    <property type="entry name" value="AhpD-like"/>
    <property type="match status" value="1"/>
</dbReference>
<dbReference type="AlphaFoldDB" id="A0A1P8UGQ6"/>
<evidence type="ECO:0000256" key="1">
    <source>
        <dbReference type="SAM" id="Phobius"/>
    </source>
</evidence>
<protein>
    <recommendedName>
        <fullName evidence="2">Carboxymuconolactone decarboxylase-like domain-containing protein</fullName>
    </recommendedName>
</protein>